<organism evidence="2 3">
    <name type="scientific">Deinobacterium chartae</name>
    <dbReference type="NCBI Taxonomy" id="521158"/>
    <lineage>
        <taxon>Bacteria</taxon>
        <taxon>Thermotogati</taxon>
        <taxon>Deinococcota</taxon>
        <taxon>Deinococci</taxon>
        <taxon>Deinococcales</taxon>
        <taxon>Deinococcaceae</taxon>
        <taxon>Deinobacterium</taxon>
    </lineage>
</organism>
<dbReference type="Gene3D" id="3.20.20.370">
    <property type="entry name" value="Glycoside hydrolase/deacetylase"/>
    <property type="match status" value="1"/>
</dbReference>
<dbReference type="HAMAP" id="MF_00691">
    <property type="entry name" value="PxpA"/>
    <property type="match status" value="1"/>
</dbReference>
<dbReference type="GO" id="GO:0005524">
    <property type="term" value="F:ATP binding"/>
    <property type="evidence" value="ECO:0007669"/>
    <property type="project" value="UniProtKB-UniRule"/>
</dbReference>
<dbReference type="AlphaFoldDB" id="A0A841HY80"/>
<dbReference type="SUPFAM" id="SSF88713">
    <property type="entry name" value="Glycoside hydrolase/deacetylase"/>
    <property type="match status" value="1"/>
</dbReference>
<dbReference type="EC" id="3.5.2.9" evidence="1"/>
<dbReference type="GO" id="GO:0017168">
    <property type="term" value="F:5-oxoprolinase (ATP-hydrolyzing) activity"/>
    <property type="evidence" value="ECO:0007669"/>
    <property type="project" value="UniProtKB-UniRule"/>
</dbReference>
<comment type="function">
    <text evidence="1">Catalyzes the cleavage of 5-oxoproline to form L-glutamate coupled to the hydrolysis of ATP to ADP and inorganic phosphate.</text>
</comment>
<comment type="similarity">
    <text evidence="1">Belongs to the LamB/PxpA family.</text>
</comment>
<dbReference type="Pfam" id="PF03746">
    <property type="entry name" value="LamB_YcsF"/>
    <property type="match status" value="1"/>
</dbReference>
<evidence type="ECO:0000256" key="1">
    <source>
        <dbReference type="HAMAP-Rule" id="MF_00691"/>
    </source>
</evidence>
<dbReference type="PANTHER" id="PTHR30292:SF0">
    <property type="entry name" value="5-OXOPROLINASE SUBUNIT A"/>
    <property type="match status" value="1"/>
</dbReference>
<reference evidence="2 3" key="1">
    <citation type="submission" date="2020-08" db="EMBL/GenBank/DDBJ databases">
        <title>Genomic Encyclopedia of Type Strains, Phase IV (KMG-IV): sequencing the most valuable type-strain genomes for metagenomic binning, comparative biology and taxonomic classification.</title>
        <authorList>
            <person name="Goeker M."/>
        </authorList>
    </citation>
    <scope>NUCLEOTIDE SEQUENCE [LARGE SCALE GENOMIC DNA]</scope>
    <source>
        <strain evidence="2 3">DSM 21458</strain>
    </source>
</reference>
<comment type="catalytic activity">
    <reaction evidence="1">
        <text>5-oxo-L-proline + ATP + 2 H2O = L-glutamate + ADP + phosphate + H(+)</text>
        <dbReference type="Rhea" id="RHEA:10348"/>
        <dbReference type="ChEBI" id="CHEBI:15377"/>
        <dbReference type="ChEBI" id="CHEBI:15378"/>
        <dbReference type="ChEBI" id="CHEBI:29985"/>
        <dbReference type="ChEBI" id="CHEBI:30616"/>
        <dbReference type="ChEBI" id="CHEBI:43474"/>
        <dbReference type="ChEBI" id="CHEBI:58402"/>
        <dbReference type="ChEBI" id="CHEBI:456216"/>
        <dbReference type="EC" id="3.5.2.9"/>
    </reaction>
</comment>
<dbReference type="InterPro" id="IPR011330">
    <property type="entry name" value="Glyco_hydro/deAcase_b/a-brl"/>
</dbReference>
<evidence type="ECO:0000313" key="2">
    <source>
        <dbReference type="EMBL" id="MBB6097170.1"/>
    </source>
</evidence>
<accession>A0A841HY80</accession>
<evidence type="ECO:0000313" key="3">
    <source>
        <dbReference type="Proteomes" id="UP000569951"/>
    </source>
</evidence>
<dbReference type="PANTHER" id="PTHR30292">
    <property type="entry name" value="UNCHARACTERIZED PROTEIN YBGL-RELATED"/>
    <property type="match status" value="1"/>
</dbReference>
<dbReference type="NCBIfam" id="NF003816">
    <property type="entry name" value="PRK05406.1-5"/>
    <property type="match status" value="1"/>
</dbReference>
<dbReference type="GO" id="GO:0005975">
    <property type="term" value="P:carbohydrate metabolic process"/>
    <property type="evidence" value="ECO:0007669"/>
    <property type="project" value="InterPro"/>
</dbReference>
<dbReference type="EMBL" id="JACHHG010000002">
    <property type="protein sequence ID" value="MBB6097170.1"/>
    <property type="molecule type" value="Genomic_DNA"/>
</dbReference>
<dbReference type="InterPro" id="IPR005501">
    <property type="entry name" value="LamB/YcsF/PxpA-like"/>
</dbReference>
<proteinExistence type="inferred from homology"/>
<dbReference type="Proteomes" id="UP000569951">
    <property type="component" value="Unassembled WGS sequence"/>
</dbReference>
<keyword evidence="3" id="KW-1185">Reference proteome</keyword>
<dbReference type="RefSeq" id="WP_183984342.1">
    <property type="nucleotide sequence ID" value="NZ_JACHHG010000002.1"/>
</dbReference>
<dbReference type="NCBIfam" id="NF003814">
    <property type="entry name" value="PRK05406.1-3"/>
    <property type="match status" value="1"/>
</dbReference>
<comment type="subunit">
    <text evidence="1">Forms a complex composed of PxpA, PxpB and PxpC.</text>
</comment>
<keyword evidence="1" id="KW-0378">Hydrolase</keyword>
<comment type="caution">
    <text evidence="2">The sequence shown here is derived from an EMBL/GenBank/DDBJ whole genome shotgun (WGS) entry which is preliminary data.</text>
</comment>
<protein>
    <recommendedName>
        <fullName evidence="1">5-oxoprolinase subunit A</fullName>
        <shortName evidence="1">5-OPase subunit A</shortName>
        <ecNumber evidence="1">3.5.2.9</ecNumber>
    </recommendedName>
    <alternativeName>
        <fullName evidence="1">5-oxoprolinase (ATP-hydrolyzing) subunit A</fullName>
    </alternativeName>
</protein>
<gene>
    <name evidence="1" type="primary">pxpA</name>
    <name evidence="2" type="ORF">HNR42_000584</name>
</gene>
<keyword evidence="1" id="KW-0547">Nucleotide-binding</keyword>
<sequence length="245" mass="26036">MTVDLNCDLGEGFPFDAELIPLATSVNVACGLHAGGWREMERAVALALEAGVAIGAHPGYPDREGFGRRELNLPAPDVYALVLYQLGALEGMVRARGGRLAHVKPHGALYNRAARDLEVARAIARAVADFDADLRLYGLSGSALLDAAAERGLRAVSEVFADRGYRADGTLVPRGEPGALVESPLEAAARVQDMLRFGQVRSVQGPWLRVHAQTVCVHGDGQEALRALCGLRAALEDQGVVLRAP</sequence>
<name>A0A841HY80_9DEIO</name>
<keyword evidence="1" id="KW-0067">ATP-binding</keyword>